<protein>
    <submittedName>
        <fullName evidence="3">Putative membrane protein</fullName>
    </submittedName>
</protein>
<reference evidence="3 4" key="1">
    <citation type="submission" date="2020-03" db="EMBL/GenBank/DDBJ databases">
        <title>Genomic Encyclopedia of Type Strains, Phase IV (KMG-IV): sequencing the most valuable type-strain genomes for metagenomic binning, comparative biology and taxonomic classification.</title>
        <authorList>
            <person name="Goeker M."/>
        </authorList>
    </citation>
    <scope>NUCLEOTIDE SEQUENCE [LARGE SCALE GENOMIC DNA]</scope>
    <source>
        <strain evidence="3 4">DSM 16846</strain>
    </source>
</reference>
<feature type="domain" description="DUF2231" evidence="2">
    <location>
        <begin position="12"/>
        <end position="132"/>
    </location>
</feature>
<gene>
    <name evidence="3" type="ORF">GGQ97_000167</name>
</gene>
<accession>A0A7X6BEK4</accession>
<organism evidence="3 4">
    <name type="scientific">Sphingomonas kaistensis</name>
    <dbReference type="NCBI Taxonomy" id="298708"/>
    <lineage>
        <taxon>Bacteria</taxon>
        <taxon>Pseudomonadati</taxon>
        <taxon>Pseudomonadota</taxon>
        <taxon>Alphaproteobacteria</taxon>
        <taxon>Sphingomonadales</taxon>
        <taxon>Sphingomonadaceae</taxon>
        <taxon>Sphingomonas</taxon>
    </lineage>
</organism>
<keyword evidence="1" id="KW-1133">Transmembrane helix</keyword>
<feature type="transmembrane region" description="Helical" evidence="1">
    <location>
        <begin position="47"/>
        <end position="71"/>
    </location>
</feature>
<comment type="caution">
    <text evidence="3">The sequence shown here is derived from an EMBL/GenBank/DDBJ whole genome shotgun (WGS) entry which is preliminary data.</text>
</comment>
<evidence type="ECO:0000259" key="2">
    <source>
        <dbReference type="Pfam" id="PF09990"/>
    </source>
</evidence>
<evidence type="ECO:0000313" key="3">
    <source>
        <dbReference type="EMBL" id="NJC04374.1"/>
    </source>
</evidence>
<keyword evidence="1" id="KW-0472">Membrane</keyword>
<keyword evidence="1" id="KW-0812">Transmembrane</keyword>
<dbReference type="AlphaFoldDB" id="A0A7X6BEK4"/>
<dbReference type="InterPro" id="IPR019251">
    <property type="entry name" value="DUF2231_TM"/>
</dbReference>
<evidence type="ECO:0000313" key="4">
    <source>
        <dbReference type="Proteomes" id="UP000558192"/>
    </source>
</evidence>
<proteinExistence type="predicted"/>
<dbReference type="Pfam" id="PF09990">
    <property type="entry name" value="DUF2231"/>
    <property type="match status" value="1"/>
</dbReference>
<feature type="transmembrane region" description="Helical" evidence="1">
    <location>
        <begin position="83"/>
        <end position="101"/>
    </location>
</feature>
<dbReference type="EMBL" id="JAATJC010000001">
    <property type="protein sequence ID" value="NJC04374.1"/>
    <property type="molecule type" value="Genomic_DNA"/>
</dbReference>
<dbReference type="Proteomes" id="UP000558192">
    <property type="component" value="Unassembled WGS sequence"/>
</dbReference>
<feature type="transmembrane region" description="Helical" evidence="1">
    <location>
        <begin position="107"/>
        <end position="132"/>
    </location>
</feature>
<name>A0A7X6BEK4_9SPHN</name>
<evidence type="ECO:0000256" key="1">
    <source>
        <dbReference type="SAM" id="Phobius"/>
    </source>
</evidence>
<dbReference type="RefSeq" id="WP_168067208.1">
    <property type="nucleotide sequence ID" value="NZ_JAATJC010000001.1"/>
</dbReference>
<sequence>MASTTAPRRVIHPVHALLLASSLPLFLGAMLADWAYSTTQSVQWVNFAAWLNAGALVFAGAALLWAAIDFLRADVRRDARSALYLLALITTLVVGFITALVHGKDAWAAMPAGLTLSVITFLLAFAAVWLGFSTLRAGAVR</sequence>
<keyword evidence="4" id="KW-1185">Reference proteome</keyword>